<evidence type="ECO:0008006" key="4">
    <source>
        <dbReference type="Google" id="ProtNLM"/>
    </source>
</evidence>
<keyword evidence="1" id="KW-0812">Transmembrane</keyword>
<dbReference type="EMBL" id="MFAE01000008">
    <property type="protein sequence ID" value="OGD67179.1"/>
    <property type="molecule type" value="Genomic_DNA"/>
</dbReference>
<organism evidence="2 3">
    <name type="scientific">Candidatus Campbellbacteria bacterium RIFOXYC2_FULL_35_25</name>
    <dbReference type="NCBI Taxonomy" id="1797582"/>
    <lineage>
        <taxon>Bacteria</taxon>
        <taxon>Candidatus Campbelliibacteriota</taxon>
    </lineage>
</organism>
<feature type="transmembrane region" description="Helical" evidence="1">
    <location>
        <begin position="21"/>
        <end position="44"/>
    </location>
</feature>
<dbReference type="AlphaFoldDB" id="A0A1F5EIB6"/>
<gene>
    <name evidence="2" type="ORF">A2442_02185</name>
</gene>
<sequence>MPNNKSEKKLLTTHYSLPTKSGFTMVELMVTISIMVIISTVLLFNHSRFGNNITLEDLSYQVALTIRQAQSYGMNVKGSGAGAGDFDYAYGVHFDNTTPANSQSFILFVDSTADGVYNGPSEYLDTYNITQGNFIEWLCVDAQCSNPETASDGQVDITFRRPNPDALIRKSGVAGLRGMAEIYVSSSDSSLKKRVINVTNTGQISISVY</sequence>
<dbReference type="STRING" id="1797582.A2442_02185"/>
<dbReference type="InterPro" id="IPR045584">
    <property type="entry name" value="Pilin-like"/>
</dbReference>
<dbReference type="NCBIfam" id="TIGR02532">
    <property type="entry name" value="IV_pilin_GFxxxE"/>
    <property type="match status" value="1"/>
</dbReference>
<evidence type="ECO:0000313" key="2">
    <source>
        <dbReference type="EMBL" id="OGD67179.1"/>
    </source>
</evidence>
<comment type="caution">
    <text evidence="2">The sequence shown here is derived from an EMBL/GenBank/DDBJ whole genome shotgun (WGS) entry which is preliminary data.</text>
</comment>
<dbReference type="SUPFAM" id="SSF54523">
    <property type="entry name" value="Pili subunits"/>
    <property type="match status" value="1"/>
</dbReference>
<accession>A0A1F5EIB6</accession>
<proteinExistence type="predicted"/>
<evidence type="ECO:0000313" key="3">
    <source>
        <dbReference type="Proteomes" id="UP000179003"/>
    </source>
</evidence>
<evidence type="ECO:0000256" key="1">
    <source>
        <dbReference type="SAM" id="Phobius"/>
    </source>
</evidence>
<dbReference type="Pfam" id="PF07963">
    <property type="entry name" value="N_methyl"/>
    <property type="match status" value="1"/>
</dbReference>
<keyword evidence="1" id="KW-1133">Transmembrane helix</keyword>
<keyword evidence="1" id="KW-0472">Membrane</keyword>
<protein>
    <recommendedName>
        <fullName evidence="4">General secretion pathway GspH domain-containing protein</fullName>
    </recommendedName>
</protein>
<name>A0A1F5EIB6_9BACT</name>
<dbReference type="InterPro" id="IPR012902">
    <property type="entry name" value="N_methyl_site"/>
</dbReference>
<dbReference type="Proteomes" id="UP000179003">
    <property type="component" value="Unassembled WGS sequence"/>
</dbReference>
<reference evidence="2 3" key="1">
    <citation type="journal article" date="2016" name="Nat. Commun.">
        <title>Thousands of microbial genomes shed light on interconnected biogeochemical processes in an aquifer system.</title>
        <authorList>
            <person name="Anantharaman K."/>
            <person name="Brown C.T."/>
            <person name="Hug L.A."/>
            <person name="Sharon I."/>
            <person name="Castelle C.J."/>
            <person name="Probst A.J."/>
            <person name="Thomas B.C."/>
            <person name="Singh A."/>
            <person name="Wilkins M.J."/>
            <person name="Karaoz U."/>
            <person name="Brodie E.L."/>
            <person name="Williams K.H."/>
            <person name="Hubbard S.S."/>
            <person name="Banfield J.F."/>
        </authorList>
    </citation>
    <scope>NUCLEOTIDE SEQUENCE [LARGE SCALE GENOMIC DNA]</scope>
</reference>